<keyword evidence="3" id="KW-1185">Reference proteome</keyword>
<feature type="compositionally biased region" description="Pro residues" evidence="1">
    <location>
        <begin position="235"/>
        <end position="245"/>
    </location>
</feature>
<comment type="caution">
    <text evidence="2">The sequence shown here is derived from an EMBL/GenBank/DDBJ whole genome shotgun (WGS) entry which is preliminary data.</text>
</comment>
<name>A0A834MFY3_RHYFE</name>
<reference evidence="2" key="1">
    <citation type="submission" date="2020-08" db="EMBL/GenBank/DDBJ databases">
        <title>Genome sequencing and assembly of the red palm weevil Rhynchophorus ferrugineus.</title>
        <authorList>
            <person name="Dias G.B."/>
            <person name="Bergman C.M."/>
            <person name="Manee M."/>
        </authorList>
    </citation>
    <scope>NUCLEOTIDE SEQUENCE</scope>
    <source>
        <strain evidence="2">AA-2017</strain>
        <tissue evidence="2">Whole larva</tissue>
    </source>
</reference>
<proteinExistence type="predicted"/>
<feature type="region of interest" description="Disordered" evidence="1">
    <location>
        <begin position="160"/>
        <end position="259"/>
    </location>
</feature>
<protein>
    <submittedName>
        <fullName evidence="2">Uncharacterized protein</fullName>
    </submittedName>
</protein>
<evidence type="ECO:0000313" key="3">
    <source>
        <dbReference type="Proteomes" id="UP000625711"/>
    </source>
</evidence>
<feature type="region of interest" description="Disordered" evidence="1">
    <location>
        <begin position="42"/>
        <end position="109"/>
    </location>
</feature>
<feature type="compositionally biased region" description="Basic residues" evidence="1">
    <location>
        <begin position="182"/>
        <end position="193"/>
    </location>
</feature>
<dbReference type="Proteomes" id="UP000625711">
    <property type="component" value="Unassembled WGS sequence"/>
</dbReference>
<organism evidence="2 3">
    <name type="scientific">Rhynchophorus ferrugineus</name>
    <name type="common">Red palm weevil</name>
    <name type="synonym">Curculio ferrugineus</name>
    <dbReference type="NCBI Taxonomy" id="354439"/>
    <lineage>
        <taxon>Eukaryota</taxon>
        <taxon>Metazoa</taxon>
        <taxon>Ecdysozoa</taxon>
        <taxon>Arthropoda</taxon>
        <taxon>Hexapoda</taxon>
        <taxon>Insecta</taxon>
        <taxon>Pterygota</taxon>
        <taxon>Neoptera</taxon>
        <taxon>Endopterygota</taxon>
        <taxon>Coleoptera</taxon>
        <taxon>Polyphaga</taxon>
        <taxon>Cucujiformia</taxon>
        <taxon>Curculionidae</taxon>
        <taxon>Dryophthorinae</taxon>
        <taxon>Rhynchophorus</taxon>
    </lineage>
</organism>
<evidence type="ECO:0000256" key="1">
    <source>
        <dbReference type="SAM" id="MobiDB-lite"/>
    </source>
</evidence>
<feature type="compositionally biased region" description="Pro residues" evidence="1">
    <location>
        <begin position="88"/>
        <end position="104"/>
    </location>
</feature>
<feature type="compositionally biased region" description="Basic and acidic residues" evidence="1">
    <location>
        <begin position="248"/>
        <end position="259"/>
    </location>
</feature>
<dbReference type="EMBL" id="JAACXV010000277">
    <property type="protein sequence ID" value="KAF7280711.1"/>
    <property type="molecule type" value="Genomic_DNA"/>
</dbReference>
<accession>A0A834MFY3</accession>
<gene>
    <name evidence="2" type="ORF">GWI33_005568</name>
</gene>
<evidence type="ECO:0000313" key="2">
    <source>
        <dbReference type="EMBL" id="KAF7280711.1"/>
    </source>
</evidence>
<dbReference type="AlphaFoldDB" id="A0A834MFY3"/>
<feature type="compositionally biased region" description="Basic and acidic residues" evidence="1">
    <location>
        <begin position="197"/>
        <end position="207"/>
    </location>
</feature>
<sequence length="259" mass="29630">MIKDRSDCTPLINERIREHQAGRAIRVGCFFFGSSPIDYVAQAGQRQPSRPARSPNDFHGSAETQPLVPRVCDPPRPTASAASRPRALPRPPPPARALRDPPPSLSNQRTNERKFRFFIFRVGNLSGRAIVWLPNFISATSQQENRRSEARMCLCTRETHPQCPASLNSSKLGQKLDNERQQRHRRRSLRKINKTGWRKDGKKDQQKLKQKNGTKFFRVVDGKPRRTLTMQTTTPTPPPPPPPTAPRRFQDFSDRRNKN</sequence>